<evidence type="ECO:0000313" key="2">
    <source>
        <dbReference type="EMBL" id="GAA1390752.1"/>
    </source>
</evidence>
<evidence type="ECO:0000256" key="1">
    <source>
        <dbReference type="SAM" id="SignalP"/>
    </source>
</evidence>
<accession>A0ABP4IH65</accession>
<gene>
    <name evidence="2" type="ORF">GCM10009613_32000</name>
</gene>
<comment type="caution">
    <text evidence="2">The sequence shown here is derived from an EMBL/GenBank/DDBJ whole genome shotgun (WGS) entry which is preliminary data.</text>
</comment>
<keyword evidence="3" id="KW-1185">Reference proteome</keyword>
<name>A0ABP4IH65_9PSEU</name>
<dbReference type="Proteomes" id="UP001501414">
    <property type="component" value="Unassembled WGS sequence"/>
</dbReference>
<sequence length="52" mass="5418">MPRSVRHAVRAALTALTVVTALFTPAAVVAATPPPAVIAEPGPIEQLDSWAW</sequence>
<reference evidence="3" key="1">
    <citation type="journal article" date="2019" name="Int. J. Syst. Evol. Microbiol.">
        <title>The Global Catalogue of Microorganisms (GCM) 10K type strain sequencing project: providing services to taxonomists for standard genome sequencing and annotation.</title>
        <authorList>
            <consortium name="The Broad Institute Genomics Platform"/>
            <consortium name="The Broad Institute Genome Sequencing Center for Infectious Disease"/>
            <person name="Wu L."/>
            <person name="Ma J."/>
        </authorList>
    </citation>
    <scope>NUCLEOTIDE SEQUENCE [LARGE SCALE GENOMIC DNA]</scope>
    <source>
        <strain evidence="3">JCM 11896</strain>
    </source>
</reference>
<keyword evidence="1" id="KW-0732">Signal</keyword>
<protein>
    <submittedName>
        <fullName evidence="2">Uncharacterized protein</fullName>
    </submittedName>
</protein>
<dbReference type="EMBL" id="BAAAJK010000011">
    <property type="protein sequence ID" value="GAA1390752.1"/>
    <property type="molecule type" value="Genomic_DNA"/>
</dbReference>
<proteinExistence type="predicted"/>
<organism evidence="2 3">
    <name type="scientific">Pseudonocardia kongjuensis</name>
    <dbReference type="NCBI Taxonomy" id="102227"/>
    <lineage>
        <taxon>Bacteria</taxon>
        <taxon>Bacillati</taxon>
        <taxon>Actinomycetota</taxon>
        <taxon>Actinomycetes</taxon>
        <taxon>Pseudonocardiales</taxon>
        <taxon>Pseudonocardiaceae</taxon>
        <taxon>Pseudonocardia</taxon>
    </lineage>
</organism>
<dbReference type="RefSeq" id="WP_344023125.1">
    <property type="nucleotide sequence ID" value="NZ_BAAAJK010000011.1"/>
</dbReference>
<feature type="chain" id="PRO_5047437608" evidence="1">
    <location>
        <begin position="31"/>
        <end position="52"/>
    </location>
</feature>
<feature type="signal peptide" evidence="1">
    <location>
        <begin position="1"/>
        <end position="30"/>
    </location>
</feature>
<evidence type="ECO:0000313" key="3">
    <source>
        <dbReference type="Proteomes" id="UP001501414"/>
    </source>
</evidence>